<evidence type="ECO:0000313" key="2">
    <source>
        <dbReference type="WBParaSite" id="RSKR_0000840500.1"/>
    </source>
</evidence>
<organism evidence="1 2">
    <name type="scientific">Rhabditophanes sp. KR3021</name>
    <dbReference type="NCBI Taxonomy" id="114890"/>
    <lineage>
        <taxon>Eukaryota</taxon>
        <taxon>Metazoa</taxon>
        <taxon>Ecdysozoa</taxon>
        <taxon>Nematoda</taxon>
        <taxon>Chromadorea</taxon>
        <taxon>Rhabditida</taxon>
        <taxon>Tylenchina</taxon>
        <taxon>Panagrolaimomorpha</taxon>
        <taxon>Strongyloidoidea</taxon>
        <taxon>Alloionematidae</taxon>
        <taxon>Rhabditophanes</taxon>
    </lineage>
</organism>
<dbReference type="Proteomes" id="UP000095286">
    <property type="component" value="Unplaced"/>
</dbReference>
<dbReference type="WBParaSite" id="RSKR_0000840500.1">
    <property type="protein sequence ID" value="RSKR_0000840500.1"/>
    <property type="gene ID" value="RSKR_0000840500"/>
</dbReference>
<protein>
    <submittedName>
        <fullName evidence="2">Choline/ethanolaminephosphotransferase 1-like</fullName>
    </submittedName>
</protein>
<proteinExistence type="predicted"/>
<name>A0AC35U893_9BILA</name>
<evidence type="ECO:0000313" key="1">
    <source>
        <dbReference type="Proteomes" id="UP000095286"/>
    </source>
</evidence>
<reference evidence="2" key="1">
    <citation type="submission" date="2016-11" db="UniProtKB">
        <authorList>
            <consortium name="WormBaseParasite"/>
        </authorList>
    </citation>
    <scope>IDENTIFICATION</scope>
    <source>
        <strain evidence="2">KR3021</strain>
    </source>
</reference>
<sequence>MVLQYDLPNDLPNKVIRERVKLEHTKHKSFTDQDTTLWEDLWSAYRRTDCHLSHSEITRLGEHKYSALDCSILDELVFKKFWTWLIEFFPMNLAPNTITLVGLIINLITVSILSIFCYTATEVAPWWAYFLAAVGLFLYQTLDALDGKQARRTNSSSPLGELFDHGCDSMTQVFVTLNICYALQLGDISNIVVIVNISAVVVFYAAHWTTYCTGTMKFNKFDVTEAQWIVITVLLLTSGFGPGIWSFKLFGIPLKYFTVAGSLGACSFQFIGCIKSIFTEGIGKNGSTIAGTSVIFPLFPLLAVILPFSIIYIKSTFDTFDNHITLFCLCLGATGAKATNRLVIAHMSKSELGIWDWIYIGPLLIVLNQYFGNYFDEFKVLLLATIYVYASLLFFCVMICKQFCLYLNIYCFTLGTRTVGSDSKSSDYHTITKKQ</sequence>
<accession>A0AC35U893</accession>